<gene>
    <name evidence="2" type="ORF">WJX73_004766</name>
</gene>
<dbReference type="AlphaFoldDB" id="A0AAW1NU31"/>
<proteinExistence type="predicted"/>
<feature type="compositionally biased region" description="Polar residues" evidence="1">
    <location>
        <begin position="45"/>
        <end position="56"/>
    </location>
</feature>
<keyword evidence="3" id="KW-1185">Reference proteome</keyword>
<dbReference type="EMBL" id="JALJOQ010000137">
    <property type="protein sequence ID" value="KAK9794601.1"/>
    <property type="molecule type" value="Genomic_DNA"/>
</dbReference>
<feature type="region of interest" description="Disordered" evidence="1">
    <location>
        <begin position="1"/>
        <end position="58"/>
    </location>
</feature>
<feature type="compositionally biased region" description="Polar residues" evidence="1">
    <location>
        <begin position="1"/>
        <end position="33"/>
    </location>
</feature>
<evidence type="ECO:0000313" key="2">
    <source>
        <dbReference type="EMBL" id="KAK9794601.1"/>
    </source>
</evidence>
<evidence type="ECO:0000313" key="3">
    <source>
        <dbReference type="Proteomes" id="UP001465755"/>
    </source>
</evidence>
<dbReference type="Proteomes" id="UP001465755">
    <property type="component" value="Unassembled WGS sequence"/>
</dbReference>
<reference evidence="2 3" key="1">
    <citation type="journal article" date="2024" name="Nat. Commun.">
        <title>Phylogenomics reveals the evolutionary origins of lichenization in chlorophyte algae.</title>
        <authorList>
            <person name="Puginier C."/>
            <person name="Libourel C."/>
            <person name="Otte J."/>
            <person name="Skaloud P."/>
            <person name="Haon M."/>
            <person name="Grisel S."/>
            <person name="Petersen M."/>
            <person name="Berrin J.G."/>
            <person name="Delaux P.M."/>
            <person name="Dal Grande F."/>
            <person name="Keller J."/>
        </authorList>
    </citation>
    <scope>NUCLEOTIDE SEQUENCE [LARGE SCALE GENOMIC DNA]</scope>
    <source>
        <strain evidence="2 3">SAG 2036</strain>
    </source>
</reference>
<organism evidence="2 3">
    <name type="scientific">Symbiochloris irregularis</name>
    <dbReference type="NCBI Taxonomy" id="706552"/>
    <lineage>
        <taxon>Eukaryota</taxon>
        <taxon>Viridiplantae</taxon>
        <taxon>Chlorophyta</taxon>
        <taxon>core chlorophytes</taxon>
        <taxon>Trebouxiophyceae</taxon>
        <taxon>Trebouxiales</taxon>
        <taxon>Trebouxiaceae</taxon>
        <taxon>Symbiochloris</taxon>
    </lineage>
</organism>
<protein>
    <submittedName>
        <fullName evidence="2">Uncharacterized protein</fullName>
    </submittedName>
</protein>
<evidence type="ECO:0000256" key="1">
    <source>
        <dbReference type="SAM" id="MobiDB-lite"/>
    </source>
</evidence>
<accession>A0AAW1NU31</accession>
<comment type="caution">
    <text evidence="2">The sequence shown here is derived from an EMBL/GenBank/DDBJ whole genome shotgun (WGS) entry which is preliminary data.</text>
</comment>
<name>A0AAW1NU31_9CHLO</name>
<sequence>MARTAATTSARQHQQHNANTRQGQQHSATNRQDQPLAAPRGQGAQPHNSTSQTLQPSRHVAPAYAPVVANGGIDLRLFVKLRIGPALLQRDGSARYGGSGSQGCWVCLQRGPHDRFANMQAQIALELGLEANTLQFFLEDFLVLGHIPARILNSGDTLTVDLKQVSDSLFQHSIASP</sequence>